<dbReference type="InterPro" id="IPR029058">
    <property type="entry name" value="AB_hydrolase_fold"/>
</dbReference>
<dbReference type="eggNOG" id="KOG1516">
    <property type="taxonomic scope" value="Eukaryota"/>
</dbReference>
<sequence length="299" mass="32328">MVQGPSSMESAEKIYSTVATSLKLADLSPSDQINELLTADESDIMGQAGFTLGLNVVVDGQTVPDAISIAGWLKDSDTLLPGKQWCERLFIVQGNLESSVMGFLVLAHRKKDIAKTFCGFMRQHFEAKAAAVERLLSLYGLAADTDDNAALLCIMDYVNDLWFYAPACCIATLWPKGYVGNFNEGNPWDGPCRGKANHMLDSALLWQQYNDRLSPSQTGVTEAFASDIAAFAAGLDDLPLFKANEQLVVWGPSDKGVTRQIASRSEEASGRKVAFFDIMEALGGMPALFASYGAFLSGP</sequence>
<accession>R8BP09</accession>
<keyword evidence="2" id="KW-1185">Reference proteome</keyword>
<reference evidence="2" key="1">
    <citation type="journal article" date="2013" name="Genome Announc.">
        <title>Draft genome sequence of the ascomycete Phaeoacremonium aleophilum strain UCR-PA7, a causal agent of the esca disease complex in grapevines.</title>
        <authorList>
            <person name="Blanco-Ulate B."/>
            <person name="Rolshausen P."/>
            <person name="Cantu D."/>
        </authorList>
    </citation>
    <scope>NUCLEOTIDE SEQUENCE [LARGE SCALE GENOMIC DNA]</scope>
    <source>
        <strain evidence="2">UCR-PA7</strain>
    </source>
</reference>
<dbReference type="OrthoDB" id="3200163at2759"/>
<dbReference type="GeneID" id="19323842"/>
<dbReference type="KEGG" id="tmn:UCRPA7_3489"/>
<organism evidence="1 2">
    <name type="scientific">Phaeoacremonium minimum (strain UCR-PA7)</name>
    <name type="common">Esca disease fungus</name>
    <name type="synonym">Togninia minima</name>
    <dbReference type="NCBI Taxonomy" id="1286976"/>
    <lineage>
        <taxon>Eukaryota</taxon>
        <taxon>Fungi</taxon>
        <taxon>Dikarya</taxon>
        <taxon>Ascomycota</taxon>
        <taxon>Pezizomycotina</taxon>
        <taxon>Sordariomycetes</taxon>
        <taxon>Sordariomycetidae</taxon>
        <taxon>Togniniales</taxon>
        <taxon>Togniniaceae</taxon>
        <taxon>Phaeoacremonium</taxon>
    </lineage>
</organism>
<dbReference type="HOGENOM" id="CLU_931218_0_0_1"/>
<dbReference type="RefSeq" id="XP_007914239.1">
    <property type="nucleotide sequence ID" value="XM_007916048.1"/>
</dbReference>
<gene>
    <name evidence="1" type="ORF">UCRPA7_3489</name>
</gene>
<name>R8BP09_PHAM7</name>
<evidence type="ECO:0000313" key="2">
    <source>
        <dbReference type="Proteomes" id="UP000014074"/>
    </source>
</evidence>
<proteinExistence type="predicted"/>
<protein>
    <submittedName>
        <fullName evidence="1">Putative para-nitrobenzyl esterase protein</fullName>
    </submittedName>
</protein>
<evidence type="ECO:0000313" key="1">
    <source>
        <dbReference type="EMBL" id="EOO01020.1"/>
    </source>
</evidence>
<dbReference type="EMBL" id="KB933057">
    <property type="protein sequence ID" value="EOO01020.1"/>
    <property type="molecule type" value="Genomic_DNA"/>
</dbReference>
<dbReference type="AlphaFoldDB" id="R8BP09"/>
<dbReference type="Proteomes" id="UP000014074">
    <property type="component" value="Unassembled WGS sequence"/>
</dbReference>
<dbReference type="Gene3D" id="3.40.50.1820">
    <property type="entry name" value="alpha/beta hydrolase"/>
    <property type="match status" value="1"/>
</dbReference>